<sequence length="324" mass="36626">MVVIRLNLTVKTVHILNGDATAGAFAESNLVGQPDPASVVIWREALSEGPVKADVRSVTELWDIRRAWHNATADQPADYDQLVVREFEKLANPADYDEIYLWFEHDLFCQINLVFLLAQLAQHPLATTKIKLVSVDSFPGVPFFKGIGQLNSAQLATLFLQAEELTRQELDRAVQVWNAYAGPQPLAVQNLLDADFGRLRFLRTALILHLQRFPFTDNNLNLIEHLLTAFLMEGPLPEDRLIGRFLQQDRVYGITDLSVAGTIRQLNGKLWAYTDDGLSLTEAGADVIAGRRVLNPVERWLGGFYQTADSPYRWDREEEKLTER</sequence>
<name>A0A3P1CJU9_9BACT</name>
<dbReference type="Proteomes" id="UP000274271">
    <property type="component" value="Unassembled WGS sequence"/>
</dbReference>
<dbReference type="AlphaFoldDB" id="A0A3P1CJU9"/>
<proteinExistence type="predicted"/>
<comment type="caution">
    <text evidence="2">The sequence shown here is derived from an EMBL/GenBank/DDBJ whole genome shotgun (WGS) entry which is preliminary data.</text>
</comment>
<protein>
    <submittedName>
        <fullName evidence="2">DUF1835 domain-containing protein</fullName>
    </submittedName>
</protein>
<dbReference type="EMBL" id="RQJP01000003">
    <property type="protein sequence ID" value="RRB13555.1"/>
    <property type="molecule type" value="Genomic_DNA"/>
</dbReference>
<accession>A0A3P1CJU9</accession>
<evidence type="ECO:0000259" key="1">
    <source>
        <dbReference type="Pfam" id="PF08874"/>
    </source>
</evidence>
<dbReference type="InterPro" id="IPR014973">
    <property type="entry name" value="DUF1835"/>
</dbReference>
<dbReference type="Pfam" id="PF08874">
    <property type="entry name" value="DUF1835"/>
    <property type="match status" value="1"/>
</dbReference>
<dbReference type="OrthoDB" id="127805at2"/>
<gene>
    <name evidence="2" type="ORF">EHT87_14930</name>
</gene>
<organism evidence="2 3">
    <name type="scientific">Larkinella knui</name>
    <dbReference type="NCBI Taxonomy" id="2025310"/>
    <lineage>
        <taxon>Bacteria</taxon>
        <taxon>Pseudomonadati</taxon>
        <taxon>Bacteroidota</taxon>
        <taxon>Cytophagia</taxon>
        <taxon>Cytophagales</taxon>
        <taxon>Spirosomataceae</taxon>
        <taxon>Larkinella</taxon>
    </lineage>
</organism>
<evidence type="ECO:0000313" key="2">
    <source>
        <dbReference type="EMBL" id="RRB13555.1"/>
    </source>
</evidence>
<keyword evidence="3" id="KW-1185">Reference proteome</keyword>
<reference evidence="2 3" key="1">
    <citation type="submission" date="2018-11" db="EMBL/GenBank/DDBJ databases">
        <authorList>
            <person name="Zhou Z."/>
            <person name="Wang G."/>
        </authorList>
    </citation>
    <scope>NUCLEOTIDE SEQUENCE [LARGE SCALE GENOMIC DNA]</scope>
    <source>
        <strain evidence="2 3">KCTC42998</strain>
    </source>
</reference>
<evidence type="ECO:0000313" key="3">
    <source>
        <dbReference type="Proteomes" id="UP000274271"/>
    </source>
</evidence>
<feature type="domain" description="DUF1835" evidence="1">
    <location>
        <begin position="13"/>
        <end position="130"/>
    </location>
</feature>